<protein>
    <submittedName>
        <fullName evidence="2">Aldo/keto reductase</fullName>
    </submittedName>
</protein>
<proteinExistence type="predicted"/>
<sequence>MRERRFGRLGWTVGDVGYGMWGIAGGEGGWTGADDATGDDALDEAVGLGCTYFDTAWIYGRGESERMLGRLVRRHPGGRLYVATKPPPKDRAWPSTRDSKLADVYPPDHLWEYLNRSLEGLGTPSIDLFQFHVWEDSWAHDPTWQDAVTEMRERGLIKGVGISVNRWEPWNVLETLQTGLIDAVQVIYNVFDQAPEDELFPACRELDVAVVARVPFDEGTLTGTLTHDTRWPEGDWRNTYFVPENLGPSVDRAERLKRILPEGMTLPELALRFILQNPDVSTVIPGMRKPAHVHANIAVSDAEPLSEALMAELRTHRWDRRPTAWSQ</sequence>
<accession>A0A4U3LSA6</accession>
<dbReference type="PANTHER" id="PTHR43312:SF1">
    <property type="entry name" value="NADP-DEPENDENT OXIDOREDUCTASE DOMAIN-CONTAINING PROTEIN"/>
    <property type="match status" value="1"/>
</dbReference>
<organism evidence="2 3">
    <name type="scientific">Herbidospora galbida</name>
    <dbReference type="NCBI Taxonomy" id="2575442"/>
    <lineage>
        <taxon>Bacteria</taxon>
        <taxon>Bacillati</taxon>
        <taxon>Actinomycetota</taxon>
        <taxon>Actinomycetes</taxon>
        <taxon>Streptosporangiales</taxon>
        <taxon>Streptosporangiaceae</taxon>
        <taxon>Herbidospora</taxon>
    </lineage>
</organism>
<gene>
    <name evidence="2" type="ORF">FDA94_37770</name>
</gene>
<dbReference type="EMBL" id="SZQA01000074">
    <property type="protein sequence ID" value="TKK77327.1"/>
    <property type="molecule type" value="Genomic_DNA"/>
</dbReference>
<keyword evidence="3" id="KW-1185">Reference proteome</keyword>
<dbReference type="PANTHER" id="PTHR43312">
    <property type="entry name" value="D-THREO-ALDOSE 1-DEHYDROGENASE"/>
    <property type="match status" value="1"/>
</dbReference>
<reference evidence="2 3" key="1">
    <citation type="submission" date="2019-04" db="EMBL/GenBank/DDBJ databases">
        <title>Herbidospora sp. NEAU-GS14.nov., a novel actinomycete isolated from soil.</title>
        <authorList>
            <person name="Han L."/>
        </authorList>
    </citation>
    <scope>NUCLEOTIDE SEQUENCE [LARGE SCALE GENOMIC DNA]</scope>
    <source>
        <strain evidence="2 3">NEAU-GS14</strain>
    </source>
</reference>
<evidence type="ECO:0000313" key="2">
    <source>
        <dbReference type="EMBL" id="TKK77327.1"/>
    </source>
</evidence>
<dbReference type="SUPFAM" id="SSF51430">
    <property type="entry name" value="NAD(P)-linked oxidoreductase"/>
    <property type="match status" value="1"/>
</dbReference>
<evidence type="ECO:0000259" key="1">
    <source>
        <dbReference type="Pfam" id="PF00248"/>
    </source>
</evidence>
<dbReference type="CDD" id="cd19086">
    <property type="entry name" value="AKR_AKR11C1"/>
    <property type="match status" value="1"/>
</dbReference>
<dbReference type="AlphaFoldDB" id="A0A4U3LSA6"/>
<feature type="domain" description="NADP-dependent oxidoreductase" evidence="1">
    <location>
        <begin position="16"/>
        <end position="315"/>
    </location>
</feature>
<dbReference type="InterPro" id="IPR053135">
    <property type="entry name" value="AKR2_Oxidoreductase"/>
</dbReference>
<evidence type="ECO:0000313" key="3">
    <source>
        <dbReference type="Proteomes" id="UP000308705"/>
    </source>
</evidence>
<dbReference type="Proteomes" id="UP000308705">
    <property type="component" value="Unassembled WGS sequence"/>
</dbReference>
<dbReference type="OrthoDB" id="9768793at2"/>
<dbReference type="InterPro" id="IPR036812">
    <property type="entry name" value="NAD(P)_OxRdtase_dom_sf"/>
</dbReference>
<dbReference type="Gene3D" id="3.20.20.100">
    <property type="entry name" value="NADP-dependent oxidoreductase domain"/>
    <property type="match status" value="1"/>
</dbReference>
<comment type="caution">
    <text evidence="2">The sequence shown here is derived from an EMBL/GenBank/DDBJ whole genome shotgun (WGS) entry which is preliminary data.</text>
</comment>
<dbReference type="InterPro" id="IPR023210">
    <property type="entry name" value="NADP_OxRdtase_dom"/>
</dbReference>
<dbReference type="Pfam" id="PF00248">
    <property type="entry name" value="Aldo_ket_red"/>
    <property type="match status" value="1"/>
</dbReference>
<name>A0A4U3LSA6_9ACTN</name>
<dbReference type="RefSeq" id="WP_137251818.1">
    <property type="nucleotide sequence ID" value="NZ_SZQA01000074.1"/>
</dbReference>